<accession>A0A381XME6</accession>
<dbReference type="GO" id="GO:0008610">
    <property type="term" value="P:lipid biosynthetic process"/>
    <property type="evidence" value="ECO:0007669"/>
    <property type="project" value="UniProtKB-ARBA"/>
</dbReference>
<dbReference type="Pfam" id="PF13231">
    <property type="entry name" value="PMT_2"/>
    <property type="match status" value="1"/>
</dbReference>
<feature type="transmembrane region" description="Helical" evidence="8">
    <location>
        <begin position="284"/>
        <end position="301"/>
    </location>
</feature>
<sequence>VPESDPNKLYQNKLSDPTDSRFGSHHFFLLAIIVWIFGGNFIWMLLDIRPPNYDQGLHLFRTFNYWEALSSGSEDWWQDMLNVEPFYPPFYHLSLIPLSLIFGFTLDIGVIGNSFYMVIMALSIYGIGKILYTRNTGLIAAFLVSSYPFIVSMSREYLISVMLTAMTTLAYYLFLKSENFENKKYSLWFSFIFAVGLMVKWTFFIYVLPAVLAGLWGEKIDLKDRLIQFAYYIGMIAALLIVPFFILIIGAQRWIPLTLEFLLIWALVKHFPKTSLSVQKTLNLILLSCISVLICFPWYAHNLINILIGVSKFAFPSSVLKGSMVWDLGIWAFYLEVISRQMGYPLMAIFVITFFLYIFKKDRFNWILLAWAILPIIVFTFVNNKGARYTMPSLPAMALITAVVLTQVKNISLRNFLYSITGITTLVTILYNGFIPKPAFLPYLGQGNLPITQLWPINAMLDDIIEEAKPEKGEQLIVRTLANYNYFQRGAFRDFAAFRGLPIVMKGVKRNVGEMTDFFITRSGDFSNQSSNTINSINLLTKDPALTKTFKLFRSYPLPDGNMGLLYKFDMEPANSLPGVTDLELIGKRLEVAFSRYPIYGVKNGVNMTVSITPTNNPQDIYYGRYKSIKIKADSVVSNKVLIKNFELLFENVQINIYDLLLNGRFILFDLERLTPRGIIHFDDLEKSAAVAMKGKGRINVSGSKNSLTIHAKYSLPQGQVVEGETKINILFSSGEKIQPAFEHLKLGPLDIPILFIRRITNARLIVTPTPGWPLTTNIKSLKISPRKIEIN</sequence>
<dbReference type="InterPro" id="IPR050297">
    <property type="entry name" value="LipidA_mod_glycosyltrf_83"/>
</dbReference>
<keyword evidence="3" id="KW-0328">Glycosyltransferase</keyword>
<organism evidence="10">
    <name type="scientific">marine metagenome</name>
    <dbReference type="NCBI Taxonomy" id="408172"/>
    <lineage>
        <taxon>unclassified sequences</taxon>
        <taxon>metagenomes</taxon>
        <taxon>ecological metagenomes</taxon>
    </lineage>
</organism>
<keyword evidence="5 8" id="KW-0812">Transmembrane</keyword>
<feature type="transmembrane region" description="Helical" evidence="8">
    <location>
        <begin position="229"/>
        <end position="249"/>
    </location>
</feature>
<evidence type="ECO:0000259" key="9">
    <source>
        <dbReference type="Pfam" id="PF13231"/>
    </source>
</evidence>
<keyword evidence="2" id="KW-1003">Cell membrane</keyword>
<dbReference type="EMBL" id="UINC01015686">
    <property type="protein sequence ID" value="SVA65879.1"/>
    <property type="molecule type" value="Genomic_DNA"/>
</dbReference>
<dbReference type="GO" id="GO:0005886">
    <property type="term" value="C:plasma membrane"/>
    <property type="evidence" value="ECO:0007669"/>
    <property type="project" value="UniProtKB-SubCell"/>
</dbReference>
<feature type="transmembrane region" description="Helical" evidence="8">
    <location>
        <begin position="389"/>
        <end position="408"/>
    </location>
</feature>
<feature type="transmembrane region" description="Helical" evidence="8">
    <location>
        <begin position="131"/>
        <end position="151"/>
    </location>
</feature>
<reference evidence="10" key="1">
    <citation type="submission" date="2018-05" db="EMBL/GenBank/DDBJ databases">
        <authorList>
            <person name="Lanie J.A."/>
            <person name="Ng W.-L."/>
            <person name="Kazmierczak K.M."/>
            <person name="Andrzejewski T.M."/>
            <person name="Davidsen T.M."/>
            <person name="Wayne K.J."/>
            <person name="Tettelin H."/>
            <person name="Glass J.I."/>
            <person name="Rusch D."/>
            <person name="Podicherti R."/>
            <person name="Tsui H.-C.T."/>
            <person name="Winkler M.E."/>
        </authorList>
    </citation>
    <scope>NUCLEOTIDE SEQUENCE</scope>
</reference>
<feature type="transmembrane region" description="Helical" evidence="8">
    <location>
        <begin position="27"/>
        <end position="46"/>
    </location>
</feature>
<evidence type="ECO:0000256" key="3">
    <source>
        <dbReference type="ARBA" id="ARBA00022676"/>
    </source>
</evidence>
<keyword evidence="7 8" id="KW-0472">Membrane</keyword>
<feature type="transmembrane region" description="Helical" evidence="8">
    <location>
        <begin position="90"/>
        <end position="119"/>
    </location>
</feature>
<feature type="non-terminal residue" evidence="10">
    <location>
        <position position="1"/>
    </location>
</feature>
<evidence type="ECO:0000313" key="10">
    <source>
        <dbReference type="EMBL" id="SVA65879.1"/>
    </source>
</evidence>
<dbReference type="InterPro" id="IPR038731">
    <property type="entry name" value="RgtA/B/C-like"/>
</dbReference>
<evidence type="ECO:0000256" key="4">
    <source>
        <dbReference type="ARBA" id="ARBA00022679"/>
    </source>
</evidence>
<feature type="domain" description="Glycosyltransferase RgtA/B/C/D-like" evidence="9">
    <location>
        <begin position="97"/>
        <end position="244"/>
    </location>
</feature>
<dbReference type="PANTHER" id="PTHR33908:SF11">
    <property type="entry name" value="MEMBRANE PROTEIN"/>
    <property type="match status" value="1"/>
</dbReference>
<dbReference type="AlphaFoldDB" id="A0A381XME6"/>
<proteinExistence type="predicted"/>
<evidence type="ECO:0000256" key="8">
    <source>
        <dbReference type="SAM" id="Phobius"/>
    </source>
</evidence>
<keyword evidence="6 8" id="KW-1133">Transmembrane helix</keyword>
<evidence type="ECO:0000256" key="2">
    <source>
        <dbReference type="ARBA" id="ARBA00022475"/>
    </source>
</evidence>
<comment type="subcellular location">
    <subcellularLocation>
        <location evidence="1">Cell membrane</location>
        <topology evidence="1">Multi-pass membrane protein</topology>
    </subcellularLocation>
</comment>
<dbReference type="PANTHER" id="PTHR33908">
    <property type="entry name" value="MANNOSYLTRANSFERASE YKCB-RELATED"/>
    <property type="match status" value="1"/>
</dbReference>
<evidence type="ECO:0000256" key="1">
    <source>
        <dbReference type="ARBA" id="ARBA00004651"/>
    </source>
</evidence>
<feature type="transmembrane region" description="Helical" evidence="8">
    <location>
        <begin position="366"/>
        <end position="383"/>
    </location>
</feature>
<feature type="transmembrane region" description="Helical" evidence="8">
    <location>
        <begin position="157"/>
        <end position="175"/>
    </location>
</feature>
<evidence type="ECO:0000256" key="6">
    <source>
        <dbReference type="ARBA" id="ARBA00022989"/>
    </source>
</evidence>
<dbReference type="GO" id="GO:0016763">
    <property type="term" value="F:pentosyltransferase activity"/>
    <property type="evidence" value="ECO:0007669"/>
    <property type="project" value="TreeGrafter"/>
</dbReference>
<gene>
    <name evidence="10" type="ORF">METZ01_LOCUS118733</name>
</gene>
<keyword evidence="4" id="KW-0808">Transferase</keyword>
<feature type="transmembrane region" description="Helical" evidence="8">
    <location>
        <begin position="415"/>
        <end position="434"/>
    </location>
</feature>
<protein>
    <recommendedName>
        <fullName evidence="9">Glycosyltransferase RgtA/B/C/D-like domain-containing protein</fullName>
    </recommendedName>
</protein>
<evidence type="ECO:0000256" key="7">
    <source>
        <dbReference type="ARBA" id="ARBA00023136"/>
    </source>
</evidence>
<feature type="transmembrane region" description="Helical" evidence="8">
    <location>
        <begin position="187"/>
        <end position="209"/>
    </location>
</feature>
<name>A0A381XME6_9ZZZZ</name>
<evidence type="ECO:0000256" key="5">
    <source>
        <dbReference type="ARBA" id="ARBA00022692"/>
    </source>
</evidence>
<feature type="transmembrane region" description="Helical" evidence="8">
    <location>
        <begin position="341"/>
        <end position="359"/>
    </location>
</feature>